<dbReference type="FunCoup" id="A0A7I3ZK91">
    <property type="interactions" value="734"/>
</dbReference>
<dbReference type="PANTHER" id="PTHR46084">
    <property type="entry name" value="PROTEIN MALE DISCOVERER 2"/>
    <property type="match status" value="1"/>
</dbReference>
<sequence>MTNFSKSRLLQLLAGVSLLALVLGRPLPGEETRSLADAPMDGDATESHSSAFNRAGVYLLGFGCAVLLALTISVLAVLHLRHKRRMATVSPWRQGMSGKFQNEAEVAALLLEREALEVACEGFSNIIGSSSECVVYKGTLSNGTEISATSIQTVATNWSSQNEMSFRYKVKALARMKHPHLVNLTGYCTHEDPWTRIFVFEYASNGILYDHLHNKDNEHLNWAARMRIVLGAAYGLKYMHHELVPPATHLNFGADSVFLTDDHAAKLSNFGLMSVPISSNSSQKTSSFTLKSIKHVNAESPDLQSPGFDFDIHSFGVFLLEVITGRAPQREGAASLVEWAGEYLSDPEMMWYMVDPTLKYYNHDELVGLCKIVAQCLSTETQRPSMLQICDKLGELLRLTPALVAAKSTAALWAQLELQDTVSSEM</sequence>
<dbReference type="PANTHER" id="PTHR46084:SF14">
    <property type="entry name" value="PROTEIN KINASE DOMAIN-CONTAINING PROTEIN"/>
    <property type="match status" value="1"/>
</dbReference>
<evidence type="ECO:0000313" key="11">
    <source>
        <dbReference type="Proteomes" id="UP000006727"/>
    </source>
</evidence>
<evidence type="ECO:0000256" key="2">
    <source>
        <dbReference type="ARBA" id="ARBA00022692"/>
    </source>
</evidence>
<dbReference type="GO" id="GO:0016020">
    <property type="term" value="C:membrane"/>
    <property type="evidence" value="ECO:0007669"/>
    <property type="project" value="UniProtKB-SubCell"/>
</dbReference>
<evidence type="ECO:0000256" key="7">
    <source>
        <dbReference type="SAM" id="Phobius"/>
    </source>
</evidence>
<organism evidence="10 11">
    <name type="scientific">Physcomitrium patens</name>
    <name type="common">Spreading-leaved earth moss</name>
    <name type="synonym">Physcomitrella patens</name>
    <dbReference type="NCBI Taxonomy" id="3218"/>
    <lineage>
        <taxon>Eukaryota</taxon>
        <taxon>Viridiplantae</taxon>
        <taxon>Streptophyta</taxon>
        <taxon>Embryophyta</taxon>
        <taxon>Bryophyta</taxon>
        <taxon>Bryophytina</taxon>
        <taxon>Bryopsida</taxon>
        <taxon>Funariidae</taxon>
        <taxon>Funariales</taxon>
        <taxon>Funariaceae</taxon>
        <taxon>Physcomitrium</taxon>
    </lineage>
</organism>
<reference evidence="10 11" key="2">
    <citation type="journal article" date="2018" name="Plant J.">
        <title>The Physcomitrella patens chromosome-scale assembly reveals moss genome structure and evolution.</title>
        <authorList>
            <person name="Lang D."/>
            <person name="Ullrich K.K."/>
            <person name="Murat F."/>
            <person name="Fuchs J."/>
            <person name="Jenkins J."/>
            <person name="Haas F.B."/>
            <person name="Piednoel M."/>
            <person name="Gundlach H."/>
            <person name="Van Bel M."/>
            <person name="Meyberg R."/>
            <person name="Vives C."/>
            <person name="Morata J."/>
            <person name="Symeonidi A."/>
            <person name="Hiss M."/>
            <person name="Muchero W."/>
            <person name="Kamisugi Y."/>
            <person name="Saleh O."/>
            <person name="Blanc G."/>
            <person name="Decker E.L."/>
            <person name="van Gessel N."/>
            <person name="Grimwood J."/>
            <person name="Hayes R.D."/>
            <person name="Graham S.W."/>
            <person name="Gunter L.E."/>
            <person name="McDaniel S.F."/>
            <person name="Hoernstein S.N.W."/>
            <person name="Larsson A."/>
            <person name="Li F.W."/>
            <person name="Perroud P.F."/>
            <person name="Phillips J."/>
            <person name="Ranjan P."/>
            <person name="Rokshar D.S."/>
            <person name="Rothfels C.J."/>
            <person name="Schneider L."/>
            <person name="Shu S."/>
            <person name="Stevenson D.W."/>
            <person name="Thummler F."/>
            <person name="Tillich M."/>
            <person name="Villarreal Aguilar J.C."/>
            <person name="Widiez T."/>
            <person name="Wong G.K."/>
            <person name="Wymore A."/>
            <person name="Zhang Y."/>
            <person name="Zimmer A.D."/>
            <person name="Quatrano R.S."/>
            <person name="Mayer K.F.X."/>
            <person name="Goodstein D."/>
            <person name="Casacuberta J.M."/>
            <person name="Vandepoele K."/>
            <person name="Reski R."/>
            <person name="Cuming A.C."/>
            <person name="Tuskan G.A."/>
            <person name="Maumus F."/>
            <person name="Salse J."/>
            <person name="Schmutz J."/>
            <person name="Rensing S.A."/>
        </authorList>
    </citation>
    <scope>NUCLEOTIDE SEQUENCE [LARGE SCALE GENOMIC DNA]</scope>
    <source>
        <strain evidence="10 11">cv. Gransden 2004</strain>
    </source>
</reference>
<dbReference type="Gene3D" id="1.10.510.10">
    <property type="entry name" value="Transferase(Phosphotransferase) domain 1"/>
    <property type="match status" value="1"/>
</dbReference>
<dbReference type="PROSITE" id="PS50011">
    <property type="entry name" value="PROTEIN_KINASE_DOM"/>
    <property type="match status" value="1"/>
</dbReference>
<dbReference type="Gramene" id="Pp3c14_15360V3.5">
    <property type="protein sequence ID" value="PAC:32959736.CDS.1"/>
    <property type="gene ID" value="Pp3c14_15360"/>
</dbReference>
<keyword evidence="11" id="KW-1185">Reference proteome</keyword>
<dbReference type="EnsemblPlants" id="Pp3c14_15360V3.3">
    <property type="protein sequence ID" value="PAC:32959734.CDS.1"/>
    <property type="gene ID" value="Pp3c14_15360"/>
</dbReference>
<evidence type="ECO:0000256" key="8">
    <source>
        <dbReference type="SAM" id="SignalP"/>
    </source>
</evidence>
<dbReference type="EnsemblPlants" id="Pp3c14_15360V3.6">
    <property type="protein sequence ID" value="PAC:32959737.CDS.1"/>
    <property type="gene ID" value="Pp3c14_15360"/>
</dbReference>
<feature type="signal peptide" evidence="8">
    <location>
        <begin position="1"/>
        <end position="24"/>
    </location>
</feature>
<evidence type="ECO:0000259" key="9">
    <source>
        <dbReference type="PROSITE" id="PS50011"/>
    </source>
</evidence>
<dbReference type="AlphaFoldDB" id="A0A7I3ZK91"/>
<accession>A0A7I3ZK91</accession>
<protein>
    <recommendedName>
        <fullName evidence="9">Protein kinase domain-containing protein</fullName>
    </recommendedName>
</protein>
<dbReference type="GeneID" id="112291520"/>
<dbReference type="EnsemblPlants" id="Pp3c14_15360V3.4">
    <property type="protein sequence ID" value="PAC:32959735.CDS.1"/>
    <property type="gene ID" value="Pp3c14_15360"/>
</dbReference>
<dbReference type="InterPro" id="IPR001245">
    <property type="entry name" value="Ser-Thr/Tyr_kinase_cat_dom"/>
</dbReference>
<dbReference type="OrthoDB" id="291737at2759"/>
<dbReference type="KEGG" id="ppp:112291520"/>
<keyword evidence="5 7" id="KW-0472">Membrane</keyword>
<dbReference type="GO" id="GO:0004672">
    <property type="term" value="F:protein kinase activity"/>
    <property type="evidence" value="ECO:0007669"/>
    <property type="project" value="InterPro"/>
</dbReference>
<comment type="subcellular location">
    <subcellularLocation>
        <location evidence="6">Endomembrane system</location>
        <topology evidence="6">Single-pass membrane protein</topology>
    </subcellularLocation>
    <subcellularLocation>
        <location evidence="1">Membrane</location>
        <topology evidence="1">Single-pass type I membrane protein</topology>
    </subcellularLocation>
</comment>
<dbReference type="SUPFAM" id="SSF56112">
    <property type="entry name" value="Protein kinase-like (PK-like)"/>
    <property type="match status" value="1"/>
</dbReference>
<dbReference type="Pfam" id="PF07714">
    <property type="entry name" value="PK_Tyr_Ser-Thr"/>
    <property type="match status" value="1"/>
</dbReference>
<dbReference type="RefSeq" id="XP_024394826.1">
    <property type="nucleotide sequence ID" value="XM_024539058.2"/>
</dbReference>
<dbReference type="OMA" id="HSKPPNN"/>
<evidence type="ECO:0000256" key="1">
    <source>
        <dbReference type="ARBA" id="ARBA00004479"/>
    </source>
</evidence>
<proteinExistence type="predicted"/>
<dbReference type="Proteomes" id="UP000006727">
    <property type="component" value="Chromosome 14"/>
</dbReference>
<dbReference type="Gramene" id="Pp3c14_15360V3.4">
    <property type="protein sequence ID" value="PAC:32959735.CDS.1"/>
    <property type="gene ID" value="Pp3c14_15360"/>
</dbReference>
<feature type="domain" description="Protein kinase" evidence="9">
    <location>
        <begin position="121"/>
        <end position="403"/>
    </location>
</feature>
<keyword evidence="3 8" id="KW-0732">Signal</keyword>
<evidence type="ECO:0000313" key="10">
    <source>
        <dbReference type="EnsemblPlants" id="PAC:32959734.CDS.1"/>
    </source>
</evidence>
<reference evidence="10 11" key="1">
    <citation type="journal article" date="2008" name="Science">
        <title>The Physcomitrella genome reveals evolutionary insights into the conquest of land by plants.</title>
        <authorList>
            <person name="Rensing S."/>
            <person name="Lang D."/>
            <person name="Zimmer A."/>
            <person name="Terry A."/>
            <person name="Salamov A."/>
            <person name="Shapiro H."/>
            <person name="Nishiyama T."/>
            <person name="Perroud P.-F."/>
            <person name="Lindquist E."/>
            <person name="Kamisugi Y."/>
            <person name="Tanahashi T."/>
            <person name="Sakakibara K."/>
            <person name="Fujita T."/>
            <person name="Oishi K."/>
            <person name="Shin-I T."/>
            <person name="Kuroki Y."/>
            <person name="Toyoda A."/>
            <person name="Suzuki Y."/>
            <person name="Hashimoto A."/>
            <person name="Yamaguchi K."/>
            <person name="Sugano A."/>
            <person name="Kohara Y."/>
            <person name="Fujiyama A."/>
            <person name="Anterola A."/>
            <person name="Aoki S."/>
            <person name="Ashton N."/>
            <person name="Barbazuk W.B."/>
            <person name="Barker E."/>
            <person name="Bennetzen J."/>
            <person name="Bezanilla M."/>
            <person name="Blankenship R."/>
            <person name="Cho S.H."/>
            <person name="Dutcher S."/>
            <person name="Estelle M."/>
            <person name="Fawcett J.A."/>
            <person name="Gundlach H."/>
            <person name="Hanada K."/>
            <person name="Heyl A."/>
            <person name="Hicks K.A."/>
            <person name="Hugh J."/>
            <person name="Lohr M."/>
            <person name="Mayer K."/>
            <person name="Melkozernov A."/>
            <person name="Murata T."/>
            <person name="Nelson D."/>
            <person name="Pils B."/>
            <person name="Prigge M."/>
            <person name="Reiss B."/>
            <person name="Renner T."/>
            <person name="Rombauts S."/>
            <person name="Rushton P."/>
            <person name="Sanderfoot A."/>
            <person name="Schween G."/>
            <person name="Shiu S.-H."/>
            <person name="Stueber K."/>
            <person name="Theodoulou F.L."/>
            <person name="Tu H."/>
            <person name="Van de Peer Y."/>
            <person name="Verrier P.J."/>
            <person name="Waters E."/>
            <person name="Wood A."/>
            <person name="Yang L."/>
            <person name="Cove D."/>
            <person name="Cuming A."/>
            <person name="Hasebe M."/>
            <person name="Lucas S."/>
            <person name="Mishler D.B."/>
            <person name="Reski R."/>
            <person name="Grigoriev I."/>
            <person name="Quatrano R.S."/>
            <person name="Boore J.L."/>
        </authorList>
    </citation>
    <scope>NUCLEOTIDE SEQUENCE [LARGE SCALE GENOMIC DNA]</scope>
    <source>
        <strain evidence="10 11">cv. Gransden 2004</strain>
    </source>
</reference>
<name>A0A7I3ZK91_PHYPA</name>
<feature type="chain" id="PRO_5043238802" description="Protein kinase domain-containing protein" evidence="8">
    <location>
        <begin position="25"/>
        <end position="426"/>
    </location>
</feature>
<gene>
    <name evidence="10" type="primary">LOC112291520</name>
</gene>
<dbReference type="InterPro" id="IPR000719">
    <property type="entry name" value="Prot_kinase_dom"/>
</dbReference>
<dbReference type="Gramene" id="Pp3c14_15360V3.2">
    <property type="protein sequence ID" value="PAC:32959733.CDS.1"/>
    <property type="gene ID" value="Pp3c14_15360"/>
</dbReference>
<dbReference type="EnsemblPlants" id="Pp3c14_15360V3.5">
    <property type="protein sequence ID" value="PAC:32959736.CDS.1"/>
    <property type="gene ID" value="Pp3c14_15360"/>
</dbReference>
<evidence type="ECO:0000256" key="6">
    <source>
        <dbReference type="ARBA" id="ARBA00037847"/>
    </source>
</evidence>
<reference evidence="10" key="3">
    <citation type="submission" date="2020-12" db="UniProtKB">
        <authorList>
            <consortium name="EnsemblPlants"/>
        </authorList>
    </citation>
    <scope>IDENTIFICATION</scope>
</reference>
<keyword evidence="2 7" id="KW-0812">Transmembrane</keyword>
<evidence type="ECO:0000256" key="3">
    <source>
        <dbReference type="ARBA" id="ARBA00022729"/>
    </source>
</evidence>
<dbReference type="Gramene" id="Pp3c14_15360V3.3">
    <property type="protein sequence ID" value="PAC:32959734.CDS.1"/>
    <property type="gene ID" value="Pp3c14_15360"/>
</dbReference>
<dbReference type="Gene3D" id="3.30.200.20">
    <property type="entry name" value="Phosphorylase Kinase, domain 1"/>
    <property type="match status" value="1"/>
</dbReference>
<dbReference type="InterPro" id="IPR011009">
    <property type="entry name" value="Kinase-like_dom_sf"/>
</dbReference>
<dbReference type="Gramene" id="Pp3c14_15360V3.6">
    <property type="protein sequence ID" value="PAC:32959737.CDS.1"/>
    <property type="gene ID" value="Pp3c14_15360"/>
</dbReference>
<dbReference type="EnsemblPlants" id="Pp3c14_15360V3.2">
    <property type="protein sequence ID" value="PAC:32959733.CDS.1"/>
    <property type="gene ID" value="Pp3c14_15360"/>
</dbReference>
<dbReference type="EMBL" id="ABEU02000014">
    <property type="status" value="NOT_ANNOTATED_CDS"/>
    <property type="molecule type" value="Genomic_DNA"/>
</dbReference>
<evidence type="ECO:0000256" key="5">
    <source>
        <dbReference type="ARBA" id="ARBA00023136"/>
    </source>
</evidence>
<feature type="transmembrane region" description="Helical" evidence="7">
    <location>
        <begin position="57"/>
        <end position="78"/>
    </location>
</feature>
<keyword evidence="4 7" id="KW-1133">Transmembrane helix</keyword>
<evidence type="ECO:0000256" key="4">
    <source>
        <dbReference type="ARBA" id="ARBA00022989"/>
    </source>
</evidence>
<dbReference type="GO" id="GO:0012505">
    <property type="term" value="C:endomembrane system"/>
    <property type="evidence" value="ECO:0007669"/>
    <property type="project" value="UniProtKB-SubCell"/>
</dbReference>
<dbReference type="GO" id="GO:0005524">
    <property type="term" value="F:ATP binding"/>
    <property type="evidence" value="ECO:0007669"/>
    <property type="project" value="InterPro"/>
</dbReference>